<evidence type="ECO:0000256" key="1">
    <source>
        <dbReference type="ARBA" id="ARBA00004945"/>
    </source>
</evidence>
<dbReference type="PANTHER" id="PTHR46832:SF1">
    <property type="entry name" value="5'-METHYLTHIOADENOSINE_S-ADENOSYLHOMOCYSTEINE NUCLEOSIDASE"/>
    <property type="match status" value="1"/>
</dbReference>
<dbReference type="PANTHER" id="PTHR46832">
    <property type="entry name" value="5'-METHYLTHIOADENOSINE/S-ADENOSYLHOMOCYSTEINE NUCLEOSIDASE"/>
    <property type="match status" value="1"/>
</dbReference>
<organism evidence="7 8">
    <name type="scientific">Sutcliffiella rhizosphaerae</name>
    <dbReference type="NCBI Taxonomy" id="2880967"/>
    <lineage>
        <taxon>Bacteria</taxon>
        <taxon>Bacillati</taxon>
        <taxon>Bacillota</taxon>
        <taxon>Bacilli</taxon>
        <taxon>Bacillales</taxon>
        <taxon>Bacillaceae</taxon>
        <taxon>Sutcliffiella</taxon>
    </lineage>
</organism>
<protein>
    <recommendedName>
        <fullName evidence="2">adenosylhomocysteine nucleosidase</fullName>
        <ecNumber evidence="2">3.2.2.9</ecNumber>
    </recommendedName>
</protein>
<evidence type="ECO:0000313" key="7">
    <source>
        <dbReference type="EMBL" id="CAG9623026.1"/>
    </source>
</evidence>
<evidence type="ECO:0000256" key="4">
    <source>
        <dbReference type="ARBA" id="ARBA00022801"/>
    </source>
</evidence>
<evidence type="ECO:0000256" key="3">
    <source>
        <dbReference type="ARBA" id="ARBA00022605"/>
    </source>
</evidence>
<evidence type="ECO:0000256" key="5">
    <source>
        <dbReference type="ARBA" id="ARBA00023167"/>
    </source>
</evidence>
<dbReference type="EC" id="3.2.2.9" evidence="2"/>
<keyword evidence="4 7" id="KW-0378">Hydrolase</keyword>
<dbReference type="EMBL" id="CAKJTJ010000033">
    <property type="protein sequence ID" value="CAG9623026.1"/>
    <property type="molecule type" value="Genomic_DNA"/>
</dbReference>
<keyword evidence="7" id="KW-0326">Glycosidase</keyword>
<feature type="domain" description="Nucleoside phosphorylase" evidence="6">
    <location>
        <begin position="3"/>
        <end position="222"/>
    </location>
</feature>
<dbReference type="NCBIfam" id="TIGR01704">
    <property type="entry name" value="MTA_SAH-Nsdase"/>
    <property type="match status" value="1"/>
</dbReference>
<keyword evidence="5" id="KW-0486">Methionine biosynthesis</keyword>
<accession>A0ABM8YTB3</accession>
<dbReference type="Gene3D" id="3.40.50.1580">
    <property type="entry name" value="Nucleoside phosphorylase domain"/>
    <property type="match status" value="1"/>
</dbReference>
<dbReference type="Proteomes" id="UP000789833">
    <property type="component" value="Unassembled WGS sequence"/>
</dbReference>
<dbReference type="NCBIfam" id="NF004079">
    <property type="entry name" value="PRK05584.1"/>
    <property type="match status" value="1"/>
</dbReference>
<name>A0ABM8YTB3_9BACI</name>
<reference evidence="7 8" key="1">
    <citation type="submission" date="2021-10" db="EMBL/GenBank/DDBJ databases">
        <authorList>
            <person name="Criscuolo A."/>
        </authorList>
    </citation>
    <scope>NUCLEOTIDE SEQUENCE [LARGE SCALE GENOMIC DNA]</scope>
    <source>
        <strain evidence="8">CIP 111883</strain>
    </source>
</reference>
<dbReference type="InterPro" id="IPR035994">
    <property type="entry name" value="Nucleoside_phosphorylase_sf"/>
</dbReference>
<dbReference type="CDD" id="cd09008">
    <property type="entry name" value="MTAN"/>
    <property type="match status" value="1"/>
</dbReference>
<dbReference type="InterPro" id="IPR010049">
    <property type="entry name" value="MTA_SAH_Nsdase"/>
</dbReference>
<keyword evidence="3" id="KW-0028">Amino-acid biosynthesis</keyword>
<dbReference type="GO" id="GO:0102246">
    <property type="term" value="F:6-amino-6-deoxyfutalosine hydrolase activity"/>
    <property type="evidence" value="ECO:0007669"/>
    <property type="project" value="UniProtKB-EC"/>
</dbReference>
<dbReference type="NCBIfam" id="NF011286">
    <property type="entry name" value="PRK14697.1"/>
    <property type="match status" value="1"/>
</dbReference>
<dbReference type="Pfam" id="PF01048">
    <property type="entry name" value="PNP_UDP_1"/>
    <property type="match status" value="1"/>
</dbReference>
<proteinExistence type="predicted"/>
<evidence type="ECO:0000313" key="8">
    <source>
        <dbReference type="Proteomes" id="UP000789833"/>
    </source>
</evidence>
<evidence type="ECO:0000256" key="2">
    <source>
        <dbReference type="ARBA" id="ARBA00011974"/>
    </source>
</evidence>
<keyword evidence="8" id="KW-1185">Reference proteome</keyword>
<dbReference type="SUPFAM" id="SSF53167">
    <property type="entry name" value="Purine and uridine phosphorylases"/>
    <property type="match status" value="1"/>
</dbReference>
<sequence length="225" mass="24977">MKKIGIIGAMQIEIDLVLEKMVVFEESRIAGFPFYTGLLNEKEIVLTLCGVGKVNSAACTQILIDKFNINYIINTGIAGSLNEEVGISDIVISTDVTHHDVRKAQMKNLFPFQETFIASEELRNLAIKVCEFKNLKYHTGRIVSGECFVEDNMIKGNLVKDYSPACVEMEGSSVGHVSFINDIPFLILRCISDNADENASEAYTDFEEFAGNQSASVVFEMIKII</sequence>
<comment type="caution">
    <text evidence="7">The sequence shown here is derived from an EMBL/GenBank/DDBJ whole genome shotgun (WGS) entry which is preliminary data.</text>
</comment>
<evidence type="ECO:0000259" key="6">
    <source>
        <dbReference type="Pfam" id="PF01048"/>
    </source>
</evidence>
<dbReference type="RefSeq" id="WP_230504085.1">
    <property type="nucleotide sequence ID" value="NZ_CAKJTJ010000033.1"/>
</dbReference>
<dbReference type="InterPro" id="IPR000845">
    <property type="entry name" value="Nucleoside_phosphorylase_d"/>
</dbReference>
<comment type="pathway">
    <text evidence="1">Amino-acid biosynthesis; L-methionine biosynthesis via salvage pathway; S-methyl-5-thio-alpha-D-ribose 1-phosphate from S-methyl-5'-thioadenosine (hydrolase route): step 1/2.</text>
</comment>
<gene>
    <name evidence="7" type="primary">mtnN_2</name>
    <name evidence="7" type="ORF">BACCIP111883_03821</name>
</gene>